<keyword evidence="2" id="KW-0328">Glycosyltransferase</keyword>
<dbReference type="Proteomes" id="UP000318141">
    <property type="component" value="Unassembled WGS sequence"/>
</dbReference>
<keyword evidence="4 8" id="KW-0812">Transmembrane</keyword>
<feature type="compositionally biased region" description="Low complexity" evidence="7">
    <location>
        <begin position="148"/>
        <end position="168"/>
    </location>
</feature>
<dbReference type="Pfam" id="PF13506">
    <property type="entry name" value="Glyco_transf_21"/>
    <property type="match status" value="1"/>
</dbReference>
<comment type="caution">
    <text evidence="9">The sequence shown here is derived from an EMBL/GenBank/DDBJ whole genome shotgun (WGS) entry which is preliminary data.</text>
</comment>
<dbReference type="GO" id="GO:0016020">
    <property type="term" value="C:membrane"/>
    <property type="evidence" value="ECO:0007669"/>
    <property type="project" value="UniProtKB-SubCell"/>
</dbReference>
<evidence type="ECO:0000313" key="10">
    <source>
        <dbReference type="Proteomes" id="UP000318141"/>
    </source>
</evidence>
<feature type="transmembrane region" description="Helical" evidence="8">
    <location>
        <begin position="58"/>
        <end position="77"/>
    </location>
</feature>
<proteinExistence type="predicted"/>
<reference evidence="9 10" key="1">
    <citation type="submission" date="2019-07" db="EMBL/GenBank/DDBJ databases">
        <title>Genome sequencing of lignin-degrading bacterial isolates.</title>
        <authorList>
            <person name="Gladden J."/>
        </authorList>
    </citation>
    <scope>NUCLEOTIDE SEQUENCE [LARGE SCALE GENOMIC DNA]</scope>
    <source>
        <strain evidence="9 10">J11</strain>
    </source>
</reference>
<evidence type="ECO:0000256" key="1">
    <source>
        <dbReference type="ARBA" id="ARBA00004141"/>
    </source>
</evidence>
<keyword evidence="6 8" id="KW-0472">Membrane</keyword>
<feature type="transmembrane region" description="Helical" evidence="8">
    <location>
        <begin position="83"/>
        <end position="107"/>
    </location>
</feature>
<dbReference type="InterPro" id="IPR025993">
    <property type="entry name" value="Ceramide_glucosylTrfase"/>
</dbReference>
<evidence type="ECO:0000256" key="7">
    <source>
        <dbReference type="SAM" id="MobiDB-lite"/>
    </source>
</evidence>
<dbReference type="GO" id="GO:0016757">
    <property type="term" value="F:glycosyltransferase activity"/>
    <property type="evidence" value="ECO:0007669"/>
    <property type="project" value="UniProtKB-KW"/>
</dbReference>
<keyword evidence="3 9" id="KW-0808">Transferase</keyword>
<gene>
    <name evidence="9" type="ORF">L602_000400000250</name>
</gene>
<evidence type="ECO:0000256" key="8">
    <source>
        <dbReference type="SAM" id="Phobius"/>
    </source>
</evidence>
<name>A0A562B942_9BURK</name>
<organism evidence="9 10">
    <name type="scientific">Cupriavidus gilardii J11</name>
    <dbReference type="NCBI Taxonomy" id="936133"/>
    <lineage>
        <taxon>Bacteria</taxon>
        <taxon>Pseudomonadati</taxon>
        <taxon>Pseudomonadota</taxon>
        <taxon>Betaproteobacteria</taxon>
        <taxon>Burkholderiales</taxon>
        <taxon>Burkholderiaceae</taxon>
        <taxon>Cupriavidus</taxon>
    </lineage>
</organism>
<evidence type="ECO:0000256" key="3">
    <source>
        <dbReference type="ARBA" id="ARBA00022679"/>
    </source>
</evidence>
<keyword evidence="5 8" id="KW-1133">Transmembrane helix</keyword>
<feature type="compositionally biased region" description="Polar residues" evidence="7">
    <location>
        <begin position="184"/>
        <end position="194"/>
    </location>
</feature>
<evidence type="ECO:0000256" key="6">
    <source>
        <dbReference type="ARBA" id="ARBA00023136"/>
    </source>
</evidence>
<feature type="region of interest" description="Disordered" evidence="7">
    <location>
        <begin position="144"/>
        <end position="194"/>
    </location>
</feature>
<protein>
    <submittedName>
        <fullName evidence="9">Ceramide glucosyltransferase</fullName>
    </submittedName>
</protein>
<dbReference type="EMBL" id="VLJN01000034">
    <property type="protein sequence ID" value="TWG81706.1"/>
    <property type="molecule type" value="Genomic_DNA"/>
</dbReference>
<evidence type="ECO:0000256" key="2">
    <source>
        <dbReference type="ARBA" id="ARBA00022676"/>
    </source>
</evidence>
<accession>A0A562B942</accession>
<comment type="subcellular location">
    <subcellularLocation>
        <location evidence="1">Membrane</location>
        <topology evidence="1">Multi-pass membrane protein</topology>
    </subcellularLocation>
</comment>
<dbReference type="AlphaFoldDB" id="A0A562B942"/>
<keyword evidence="10" id="KW-1185">Reference proteome</keyword>
<evidence type="ECO:0000256" key="5">
    <source>
        <dbReference type="ARBA" id="ARBA00022989"/>
    </source>
</evidence>
<evidence type="ECO:0000256" key="4">
    <source>
        <dbReference type="ARBA" id="ARBA00022692"/>
    </source>
</evidence>
<evidence type="ECO:0000313" key="9">
    <source>
        <dbReference type="EMBL" id="TWG81706.1"/>
    </source>
</evidence>
<sequence>MDRLADDYWLGALTRAQGLRSVLSDVVVTTDVVDEGLRSLWEHELRWMRTIRSLDPRGFALAFITFVWPMLALGVMLDPVAPVAVAAVIGAVARTLLCANIGSALVAPLRDVLLLAEWAVALAGRRVRWRRVEMVVDGLAASGGMGAAGKRSGSGLCSPSGVSAASVLPSPPAPLPQAGEGRKTGSTSHVQRTP</sequence>